<reference evidence="2 3" key="1">
    <citation type="submission" date="2019-03" db="EMBL/GenBank/DDBJ databases">
        <authorList>
            <consortium name="Pathogen Informatics"/>
        </authorList>
    </citation>
    <scope>NUCLEOTIDE SEQUENCE [LARGE SCALE GENOMIC DNA]</scope>
    <source>
        <strain evidence="2 3">NCTC12993</strain>
    </source>
</reference>
<protein>
    <submittedName>
        <fullName evidence="2">Flagellar biosynthetic protein fliP</fullName>
    </submittedName>
</protein>
<evidence type="ECO:0000256" key="1">
    <source>
        <dbReference type="SAM" id="SignalP"/>
    </source>
</evidence>
<dbReference type="AlphaFoldDB" id="A0A485BUK7"/>
<dbReference type="EMBL" id="CAADJD010000023">
    <property type="protein sequence ID" value="VFS75816.1"/>
    <property type="molecule type" value="Genomic_DNA"/>
</dbReference>
<keyword evidence="2" id="KW-0966">Cell projection</keyword>
<name>A0A485BUK7_KLUCR</name>
<sequence length="50" mass="5322">MRRLFSLTLGGLLLLSPSAFAELPGLISQPLANGGQSWSLPIQTLCLSPR</sequence>
<keyword evidence="3" id="KW-1185">Reference proteome</keyword>
<proteinExistence type="predicted"/>
<feature type="chain" id="PRO_5019822918" evidence="1">
    <location>
        <begin position="22"/>
        <end position="50"/>
    </location>
</feature>
<keyword evidence="2" id="KW-0969">Cilium</keyword>
<gene>
    <name evidence="2" type="primary">fliP_2</name>
    <name evidence="2" type="ORF">NCTC12993_05304</name>
</gene>
<evidence type="ECO:0000313" key="3">
    <source>
        <dbReference type="Proteomes" id="UP000401081"/>
    </source>
</evidence>
<dbReference type="Proteomes" id="UP000401081">
    <property type="component" value="Unassembled WGS sequence"/>
</dbReference>
<accession>A0A485BUK7</accession>
<keyword evidence="2" id="KW-0282">Flagellum</keyword>
<organism evidence="2 3">
    <name type="scientific">Kluyvera cryocrescens</name>
    <name type="common">Kluyvera citrophila</name>
    <dbReference type="NCBI Taxonomy" id="580"/>
    <lineage>
        <taxon>Bacteria</taxon>
        <taxon>Pseudomonadati</taxon>
        <taxon>Pseudomonadota</taxon>
        <taxon>Gammaproteobacteria</taxon>
        <taxon>Enterobacterales</taxon>
        <taxon>Enterobacteriaceae</taxon>
        <taxon>Kluyvera</taxon>
    </lineage>
</organism>
<feature type="signal peptide" evidence="1">
    <location>
        <begin position="1"/>
        <end position="21"/>
    </location>
</feature>
<evidence type="ECO:0000313" key="2">
    <source>
        <dbReference type="EMBL" id="VFS75816.1"/>
    </source>
</evidence>
<keyword evidence="1" id="KW-0732">Signal</keyword>